<sequence length="76" mass="8550">MRTNIEIDDALIAEAMELSGLPTKKAVVEKALQDFVSHHSRKKAWEELRGMGWEGDLDAMRRGWSPDTDGHKDAAE</sequence>
<name>A0ABV0M086_9HYPH</name>
<organism evidence="1 2">
    <name type="scientific">Neorhizobium phenanthreniclasticum</name>
    <dbReference type="NCBI Taxonomy" id="3157917"/>
    <lineage>
        <taxon>Bacteria</taxon>
        <taxon>Pseudomonadati</taxon>
        <taxon>Pseudomonadota</taxon>
        <taxon>Alphaproteobacteria</taxon>
        <taxon>Hyphomicrobiales</taxon>
        <taxon>Rhizobiaceae</taxon>
        <taxon>Rhizobium/Agrobacterium group</taxon>
        <taxon>Neorhizobium</taxon>
    </lineage>
</organism>
<accession>A0ABV0M086</accession>
<dbReference type="Proteomes" id="UP001496627">
    <property type="component" value="Unassembled WGS sequence"/>
</dbReference>
<dbReference type="EMBL" id="JBEAAL010000006">
    <property type="protein sequence ID" value="MEQ1405272.1"/>
    <property type="molecule type" value="Genomic_DNA"/>
</dbReference>
<proteinExistence type="predicted"/>
<dbReference type="InterPro" id="IPR019239">
    <property type="entry name" value="VapB_antitoxin"/>
</dbReference>
<gene>
    <name evidence="1" type="ORF">ABK249_10050</name>
</gene>
<reference evidence="1 2" key="1">
    <citation type="submission" date="2024-05" db="EMBL/GenBank/DDBJ databases">
        <title>Neorhizobium sp. Rsf11, a plant growth promoting and heavy metal resistant PAH-degrader.</title>
        <authorList>
            <person name="Golubev S.N."/>
            <person name="Muratova A.Y."/>
            <person name="Markelova M.I."/>
        </authorList>
    </citation>
    <scope>NUCLEOTIDE SEQUENCE [LARGE SCALE GENOMIC DNA]</scope>
    <source>
        <strain evidence="1 2">Rsf11</strain>
    </source>
</reference>
<evidence type="ECO:0000313" key="2">
    <source>
        <dbReference type="Proteomes" id="UP001496627"/>
    </source>
</evidence>
<dbReference type="RefSeq" id="WP_037159635.1">
    <property type="nucleotide sequence ID" value="NZ_JBEAAL010000006.1"/>
</dbReference>
<protein>
    <submittedName>
        <fullName evidence="1">Type II toxin-antitoxin system VapB family antitoxin</fullName>
    </submittedName>
</protein>
<keyword evidence="2" id="KW-1185">Reference proteome</keyword>
<comment type="caution">
    <text evidence="1">The sequence shown here is derived from an EMBL/GenBank/DDBJ whole genome shotgun (WGS) entry which is preliminary data.</text>
</comment>
<dbReference type="Pfam" id="PF09957">
    <property type="entry name" value="VapB_antitoxin"/>
    <property type="match status" value="1"/>
</dbReference>
<evidence type="ECO:0000313" key="1">
    <source>
        <dbReference type="EMBL" id="MEQ1405272.1"/>
    </source>
</evidence>